<proteinExistence type="predicted"/>
<protein>
    <submittedName>
        <fullName evidence="1">DUF3313 family protein</fullName>
    </submittedName>
</protein>
<evidence type="ECO:0000313" key="2">
    <source>
        <dbReference type="Proteomes" id="UP000622580"/>
    </source>
</evidence>
<dbReference type="InterPro" id="IPR021747">
    <property type="entry name" value="DUF3313"/>
</dbReference>
<sequence>MKFLLVLPLLALAACSTPTRQTGMLSTYDGLAAKPDAVRASVSDRKDEAGLERVGRVALAPTLVAKNTAEWMTPTERTTLLREIDAQLCFELSERYEIAAPDGAADAKVRAVLSHVRPTGRMSSAASAAAGFFIPGPIGLRAPGTLGGLGVEAEMVGADGQQLAAITWTRQGMAVGTDNPSLSRIGDALQFAEPFADAAAKAMTAKDRKPIKLAKPDPCAQYGSRMRVEGMAAKFATGLYVPQMSGAKAEAPARP</sequence>
<name>A0A941CXU9_9CAUL</name>
<gene>
    <name evidence="1" type="ORF">JKL49_04400</name>
</gene>
<comment type="caution">
    <text evidence="1">The sequence shown here is derived from an EMBL/GenBank/DDBJ whole genome shotgun (WGS) entry which is preliminary data.</text>
</comment>
<organism evidence="1 2">
    <name type="scientific">Phenylobacterium glaciei</name>
    <dbReference type="NCBI Taxonomy" id="2803784"/>
    <lineage>
        <taxon>Bacteria</taxon>
        <taxon>Pseudomonadati</taxon>
        <taxon>Pseudomonadota</taxon>
        <taxon>Alphaproteobacteria</taxon>
        <taxon>Caulobacterales</taxon>
        <taxon>Caulobacteraceae</taxon>
        <taxon>Phenylobacterium</taxon>
    </lineage>
</organism>
<keyword evidence="2" id="KW-1185">Reference proteome</keyword>
<dbReference type="AlphaFoldDB" id="A0A941CXU9"/>
<accession>A0A941CXU9</accession>
<dbReference type="PROSITE" id="PS51257">
    <property type="entry name" value="PROKAR_LIPOPROTEIN"/>
    <property type="match status" value="1"/>
</dbReference>
<dbReference type="Proteomes" id="UP000622580">
    <property type="component" value="Unassembled WGS sequence"/>
</dbReference>
<evidence type="ECO:0000313" key="1">
    <source>
        <dbReference type="EMBL" id="MBR7618620.1"/>
    </source>
</evidence>
<dbReference type="Pfam" id="PF11769">
    <property type="entry name" value="DUF3313"/>
    <property type="match status" value="1"/>
</dbReference>
<dbReference type="EMBL" id="JAGSGD010000001">
    <property type="protein sequence ID" value="MBR7618620.1"/>
    <property type="molecule type" value="Genomic_DNA"/>
</dbReference>
<reference evidence="1" key="1">
    <citation type="submission" date="2021-04" db="EMBL/GenBank/DDBJ databases">
        <title>Draft genome assembly of strain Phenylobacterium sp. 20VBR1 using MiniION and Illumina platforms.</title>
        <authorList>
            <person name="Thomas F.A."/>
            <person name="Krishnan K.P."/>
            <person name="Sinha R.K."/>
        </authorList>
    </citation>
    <scope>NUCLEOTIDE SEQUENCE</scope>
    <source>
        <strain evidence="1">20VBR1</strain>
    </source>
</reference>
<dbReference type="RefSeq" id="WP_215338495.1">
    <property type="nucleotide sequence ID" value="NZ_JAGSGD010000001.1"/>
</dbReference>